<evidence type="ECO:0000313" key="2">
    <source>
        <dbReference type="Proteomes" id="UP000308652"/>
    </source>
</evidence>
<organism evidence="1 2">
    <name type="scientific">Crucibulum laeve</name>
    <dbReference type="NCBI Taxonomy" id="68775"/>
    <lineage>
        <taxon>Eukaryota</taxon>
        <taxon>Fungi</taxon>
        <taxon>Dikarya</taxon>
        <taxon>Basidiomycota</taxon>
        <taxon>Agaricomycotina</taxon>
        <taxon>Agaricomycetes</taxon>
        <taxon>Agaricomycetidae</taxon>
        <taxon>Agaricales</taxon>
        <taxon>Agaricineae</taxon>
        <taxon>Nidulariaceae</taxon>
        <taxon>Crucibulum</taxon>
    </lineage>
</organism>
<dbReference type="AlphaFoldDB" id="A0A5C3LHC9"/>
<name>A0A5C3LHC9_9AGAR</name>
<dbReference type="Proteomes" id="UP000308652">
    <property type="component" value="Unassembled WGS sequence"/>
</dbReference>
<proteinExistence type="predicted"/>
<evidence type="ECO:0000313" key="1">
    <source>
        <dbReference type="EMBL" id="TFK32180.1"/>
    </source>
</evidence>
<gene>
    <name evidence="1" type="ORF">BDQ12DRAFT_525127</name>
</gene>
<keyword evidence="2" id="KW-1185">Reference proteome</keyword>
<reference evidence="1 2" key="1">
    <citation type="journal article" date="2019" name="Nat. Ecol. Evol.">
        <title>Megaphylogeny resolves global patterns of mushroom evolution.</title>
        <authorList>
            <person name="Varga T."/>
            <person name="Krizsan K."/>
            <person name="Foldi C."/>
            <person name="Dima B."/>
            <person name="Sanchez-Garcia M."/>
            <person name="Sanchez-Ramirez S."/>
            <person name="Szollosi G.J."/>
            <person name="Szarkandi J.G."/>
            <person name="Papp V."/>
            <person name="Albert L."/>
            <person name="Andreopoulos W."/>
            <person name="Angelini C."/>
            <person name="Antonin V."/>
            <person name="Barry K.W."/>
            <person name="Bougher N.L."/>
            <person name="Buchanan P."/>
            <person name="Buyck B."/>
            <person name="Bense V."/>
            <person name="Catcheside P."/>
            <person name="Chovatia M."/>
            <person name="Cooper J."/>
            <person name="Damon W."/>
            <person name="Desjardin D."/>
            <person name="Finy P."/>
            <person name="Geml J."/>
            <person name="Haridas S."/>
            <person name="Hughes K."/>
            <person name="Justo A."/>
            <person name="Karasinski D."/>
            <person name="Kautmanova I."/>
            <person name="Kiss B."/>
            <person name="Kocsube S."/>
            <person name="Kotiranta H."/>
            <person name="LaButti K.M."/>
            <person name="Lechner B.E."/>
            <person name="Liimatainen K."/>
            <person name="Lipzen A."/>
            <person name="Lukacs Z."/>
            <person name="Mihaltcheva S."/>
            <person name="Morgado L.N."/>
            <person name="Niskanen T."/>
            <person name="Noordeloos M.E."/>
            <person name="Ohm R.A."/>
            <person name="Ortiz-Santana B."/>
            <person name="Ovrebo C."/>
            <person name="Racz N."/>
            <person name="Riley R."/>
            <person name="Savchenko A."/>
            <person name="Shiryaev A."/>
            <person name="Soop K."/>
            <person name="Spirin V."/>
            <person name="Szebenyi C."/>
            <person name="Tomsovsky M."/>
            <person name="Tulloss R.E."/>
            <person name="Uehling J."/>
            <person name="Grigoriev I.V."/>
            <person name="Vagvolgyi C."/>
            <person name="Papp T."/>
            <person name="Martin F.M."/>
            <person name="Miettinen O."/>
            <person name="Hibbett D.S."/>
            <person name="Nagy L.G."/>
        </authorList>
    </citation>
    <scope>NUCLEOTIDE SEQUENCE [LARGE SCALE GENOMIC DNA]</scope>
    <source>
        <strain evidence="1 2">CBS 166.37</strain>
    </source>
</reference>
<sequence>MWLFPILIKLALRLINQGRLISLIYICLLQLWSSQVLQTQKIVLQECFHSCYERDDEAQACEQCGEGFGVWTEPLRQRRICNGRLAFSACCTTITLLPCIPEFLGPPATSIRHKHSSSYDHSGPC</sequence>
<dbReference type="EMBL" id="ML213683">
    <property type="protein sequence ID" value="TFK32180.1"/>
    <property type="molecule type" value="Genomic_DNA"/>
</dbReference>
<accession>A0A5C3LHC9</accession>
<protein>
    <submittedName>
        <fullName evidence="1">Uncharacterized protein</fullName>
    </submittedName>
</protein>